<gene>
    <name evidence="3" type="ORF">QYE76_003643</name>
</gene>
<reference evidence="3" key="1">
    <citation type="submission" date="2023-07" db="EMBL/GenBank/DDBJ databases">
        <title>A chromosome-level genome assembly of Lolium multiflorum.</title>
        <authorList>
            <person name="Chen Y."/>
            <person name="Copetti D."/>
            <person name="Kolliker R."/>
            <person name="Studer B."/>
        </authorList>
    </citation>
    <scope>NUCLEOTIDE SEQUENCE</scope>
    <source>
        <strain evidence="3">02402/16</strain>
        <tissue evidence="3">Leaf</tissue>
    </source>
</reference>
<feature type="domain" description="Transposase (putative) gypsy type" evidence="2">
    <location>
        <begin position="62"/>
        <end position="127"/>
    </location>
</feature>
<accession>A0AAD8W1G4</accession>
<dbReference type="InterPro" id="IPR007321">
    <property type="entry name" value="Transposase_28"/>
</dbReference>
<evidence type="ECO:0000259" key="2">
    <source>
        <dbReference type="Pfam" id="PF04195"/>
    </source>
</evidence>
<dbReference type="Pfam" id="PF04195">
    <property type="entry name" value="Transposase_28"/>
    <property type="match status" value="1"/>
</dbReference>
<feature type="compositionally biased region" description="Acidic residues" evidence="1">
    <location>
        <begin position="290"/>
        <end position="304"/>
    </location>
</feature>
<dbReference type="Proteomes" id="UP001231189">
    <property type="component" value="Unassembled WGS sequence"/>
</dbReference>
<comment type="caution">
    <text evidence="3">The sequence shown here is derived from an EMBL/GenBank/DDBJ whole genome shotgun (WGS) entry which is preliminary data.</text>
</comment>
<dbReference type="AlphaFoldDB" id="A0AAD8W1G4"/>
<dbReference type="PANTHER" id="PTHR33026:SF7">
    <property type="entry name" value="OS03G0100275 PROTEIN"/>
    <property type="match status" value="1"/>
</dbReference>
<feature type="compositionally biased region" description="Acidic residues" evidence="1">
    <location>
        <begin position="331"/>
        <end position="342"/>
    </location>
</feature>
<dbReference type="PANTHER" id="PTHR33026">
    <property type="entry name" value="OS06G0360600 PROTEIN"/>
    <property type="match status" value="1"/>
</dbReference>
<name>A0AAD8W1G4_LOLMU</name>
<evidence type="ECO:0000313" key="4">
    <source>
        <dbReference type="Proteomes" id="UP001231189"/>
    </source>
</evidence>
<feature type="compositionally biased region" description="Basic and acidic residues" evidence="1">
    <location>
        <begin position="305"/>
        <end position="322"/>
    </location>
</feature>
<sequence length="372" mass="41853">MGKKKGASASDATKVSRDWSAFAISNRDVNKLRALGFISSSEDDIRLPGAVSRPRPPKGFTVMFSAFLFRGLSLPAHEFLRSLLFFYGIQLWQLTPNSILHLSIFITVCEAFLGIDPHWGLWRKIFYAPAVAQCYPPTPESGVEPEDDDNSEETEDPQRALEDSDVQEEEATEFSLLIPLLQTSRQPKTLLLYSHVFSSSSQSSSASEGEPEVNQTEAYNRHAPEHWDEQEFDFDFVPEGRPEDLVWSDGDMPLTDGEDDLRFLIDGELEAESDSNDPLFRGKFTSSTKEEEEEEEDDEDEDVSSDTKKEPEDHTSSEEPPPKRIRGWAWSDEDDDDEEEVSAEGHSSSDEEFVNSSDEGSYPSDDEDGNNP</sequence>
<protein>
    <recommendedName>
        <fullName evidence="2">Transposase (putative) gypsy type domain-containing protein</fullName>
    </recommendedName>
</protein>
<feature type="region of interest" description="Disordered" evidence="1">
    <location>
        <begin position="137"/>
        <end position="166"/>
    </location>
</feature>
<organism evidence="3 4">
    <name type="scientific">Lolium multiflorum</name>
    <name type="common">Italian ryegrass</name>
    <name type="synonym">Lolium perenne subsp. multiflorum</name>
    <dbReference type="NCBI Taxonomy" id="4521"/>
    <lineage>
        <taxon>Eukaryota</taxon>
        <taxon>Viridiplantae</taxon>
        <taxon>Streptophyta</taxon>
        <taxon>Embryophyta</taxon>
        <taxon>Tracheophyta</taxon>
        <taxon>Spermatophyta</taxon>
        <taxon>Magnoliopsida</taxon>
        <taxon>Liliopsida</taxon>
        <taxon>Poales</taxon>
        <taxon>Poaceae</taxon>
        <taxon>BOP clade</taxon>
        <taxon>Pooideae</taxon>
        <taxon>Poodae</taxon>
        <taxon>Poeae</taxon>
        <taxon>Poeae Chloroplast Group 2 (Poeae type)</taxon>
        <taxon>Loliodinae</taxon>
        <taxon>Loliinae</taxon>
        <taxon>Lolium</taxon>
    </lineage>
</organism>
<proteinExistence type="predicted"/>
<dbReference type="EMBL" id="JAUUTY010000005">
    <property type="protein sequence ID" value="KAK1629328.1"/>
    <property type="molecule type" value="Genomic_DNA"/>
</dbReference>
<feature type="region of interest" description="Disordered" evidence="1">
    <location>
        <begin position="240"/>
        <end position="372"/>
    </location>
</feature>
<evidence type="ECO:0000256" key="1">
    <source>
        <dbReference type="SAM" id="MobiDB-lite"/>
    </source>
</evidence>
<feature type="compositionally biased region" description="Acidic residues" evidence="1">
    <location>
        <begin position="143"/>
        <end position="155"/>
    </location>
</feature>
<keyword evidence="4" id="KW-1185">Reference proteome</keyword>
<evidence type="ECO:0000313" key="3">
    <source>
        <dbReference type="EMBL" id="KAK1629328.1"/>
    </source>
</evidence>